<dbReference type="InterPro" id="IPR045584">
    <property type="entry name" value="Pilin-like"/>
</dbReference>
<reference evidence="2" key="2">
    <citation type="journal article" date="2021" name="PeerJ">
        <title>Extensive microbial diversity within the chicken gut microbiome revealed by metagenomics and culture.</title>
        <authorList>
            <person name="Gilroy R."/>
            <person name="Ravi A."/>
            <person name="Getino M."/>
            <person name="Pursley I."/>
            <person name="Horton D.L."/>
            <person name="Alikhan N.F."/>
            <person name="Baker D."/>
            <person name="Gharbi K."/>
            <person name="Hall N."/>
            <person name="Watson M."/>
            <person name="Adriaenssens E.M."/>
            <person name="Foster-Nyarko E."/>
            <person name="Jarju S."/>
            <person name="Secka A."/>
            <person name="Antonio M."/>
            <person name="Oren A."/>
            <person name="Chaudhuri R.R."/>
            <person name="La Ragione R."/>
            <person name="Hildebrand F."/>
            <person name="Pallen M.J."/>
        </authorList>
    </citation>
    <scope>NUCLEOTIDE SEQUENCE</scope>
    <source>
        <strain evidence="2">CHK152-2994</strain>
    </source>
</reference>
<evidence type="ECO:0000256" key="1">
    <source>
        <dbReference type="SAM" id="Phobius"/>
    </source>
</evidence>
<comment type="caution">
    <text evidence="2">The sequence shown here is derived from an EMBL/GenBank/DDBJ whole genome shotgun (WGS) entry which is preliminary data.</text>
</comment>
<name>A0A9D1K4L7_9BACT</name>
<keyword evidence="1" id="KW-0812">Transmembrane</keyword>
<proteinExistence type="predicted"/>
<feature type="transmembrane region" description="Helical" evidence="1">
    <location>
        <begin position="7"/>
        <end position="30"/>
    </location>
</feature>
<protein>
    <submittedName>
        <fullName evidence="2">Uncharacterized protein</fullName>
    </submittedName>
</protein>
<accession>A0A9D1K4L7</accession>
<organism evidence="2 3">
    <name type="scientific">Candidatus Scatenecus faecavium</name>
    <dbReference type="NCBI Taxonomy" id="2840915"/>
    <lineage>
        <taxon>Bacteria</taxon>
        <taxon>Candidatus Scatenecus</taxon>
    </lineage>
</organism>
<keyword evidence="1" id="KW-0472">Membrane</keyword>
<evidence type="ECO:0000313" key="2">
    <source>
        <dbReference type="EMBL" id="HIS83243.1"/>
    </source>
</evidence>
<evidence type="ECO:0000313" key="3">
    <source>
        <dbReference type="Proteomes" id="UP000824139"/>
    </source>
</evidence>
<dbReference type="AlphaFoldDB" id="A0A9D1K4L7"/>
<keyword evidence="1" id="KW-1133">Transmembrane helix</keyword>
<dbReference type="Proteomes" id="UP000824139">
    <property type="component" value="Unassembled WGS sequence"/>
</dbReference>
<dbReference type="EMBL" id="DVJO01000143">
    <property type="protein sequence ID" value="HIS83243.1"/>
    <property type="molecule type" value="Genomic_DNA"/>
</dbReference>
<sequence>MEISKKIMAFTMAETLITLGIIGIIAAMTLPSLVAKYQSKVLSTQLKKLYSVTYQAMLRAVPDGDFRYLSLIKDGGGTESAKFFYDNYLKPQFKVQSFCEEKAGCWPQTYTKNKTKYGNSKGIGSGVISFTTIDGYAFTIDTWSFNHAGNVSETFGVDVTNNAAIVVIAVDVNGFKNPNTLGKDVYIYVMTERGLLPAGNDRSDDEVDEECKTTGLYCFAKIMRDNWNIAP</sequence>
<dbReference type="SUPFAM" id="SSF54523">
    <property type="entry name" value="Pili subunits"/>
    <property type="match status" value="1"/>
</dbReference>
<reference evidence="2" key="1">
    <citation type="submission" date="2020-10" db="EMBL/GenBank/DDBJ databases">
        <authorList>
            <person name="Gilroy R."/>
        </authorList>
    </citation>
    <scope>NUCLEOTIDE SEQUENCE</scope>
    <source>
        <strain evidence="2">CHK152-2994</strain>
    </source>
</reference>
<gene>
    <name evidence="2" type="ORF">IAD41_06540</name>
</gene>